<proteinExistence type="predicted"/>
<gene>
    <name evidence="1" type="ORF">RPERSI_LOCUS30286</name>
</gene>
<dbReference type="EMBL" id="CAJVQC010117534">
    <property type="protein sequence ID" value="CAG8837389.1"/>
    <property type="molecule type" value="Genomic_DNA"/>
</dbReference>
<dbReference type="Proteomes" id="UP000789920">
    <property type="component" value="Unassembled WGS sequence"/>
</dbReference>
<keyword evidence="2" id="KW-1185">Reference proteome</keyword>
<feature type="non-terminal residue" evidence="1">
    <location>
        <position position="51"/>
    </location>
</feature>
<reference evidence="1" key="1">
    <citation type="submission" date="2021-06" db="EMBL/GenBank/DDBJ databases">
        <authorList>
            <person name="Kallberg Y."/>
            <person name="Tangrot J."/>
            <person name="Rosling A."/>
        </authorList>
    </citation>
    <scope>NUCLEOTIDE SEQUENCE</scope>
    <source>
        <strain evidence="1">MA461A</strain>
    </source>
</reference>
<comment type="caution">
    <text evidence="1">The sequence shown here is derived from an EMBL/GenBank/DDBJ whole genome shotgun (WGS) entry which is preliminary data.</text>
</comment>
<feature type="non-terminal residue" evidence="1">
    <location>
        <position position="1"/>
    </location>
</feature>
<organism evidence="1 2">
    <name type="scientific">Racocetra persica</name>
    <dbReference type="NCBI Taxonomy" id="160502"/>
    <lineage>
        <taxon>Eukaryota</taxon>
        <taxon>Fungi</taxon>
        <taxon>Fungi incertae sedis</taxon>
        <taxon>Mucoromycota</taxon>
        <taxon>Glomeromycotina</taxon>
        <taxon>Glomeromycetes</taxon>
        <taxon>Diversisporales</taxon>
        <taxon>Gigasporaceae</taxon>
        <taxon>Racocetra</taxon>
    </lineage>
</organism>
<sequence length="51" mass="5842">QETESQLLEIINQQTKTEKAHTLLDATFSTFTANGEKAFIKCWQDIKKPIC</sequence>
<evidence type="ECO:0000313" key="1">
    <source>
        <dbReference type="EMBL" id="CAG8837389.1"/>
    </source>
</evidence>
<accession>A0ACA9SEM4</accession>
<protein>
    <submittedName>
        <fullName evidence="1">5705_t:CDS:1</fullName>
    </submittedName>
</protein>
<evidence type="ECO:0000313" key="2">
    <source>
        <dbReference type="Proteomes" id="UP000789920"/>
    </source>
</evidence>
<name>A0ACA9SEM4_9GLOM</name>